<evidence type="ECO:0008006" key="4">
    <source>
        <dbReference type="Google" id="ProtNLM"/>
    </source>
</evidence>
<protein>
    <recommendedName>
        <fullName evidence="4">Odorant receptor</fullName>
    </recommendedName>
</protein>
<keyword evidence="3" id="KW-1185">Reference proteome</keyword>
<accession>A0ABQ9JPG0</accession>
<keyword evidence="1" id="KW-0472">Membrane</keyword>
<sequence>MERVFKIKTKTNTNPRFQYPSERRYSASVVLGFSIVFLQIFVYSVILGTLIIHKMVIHEQALCTNETSMEDANTTSFQRLNERVEKDLENSGIDYYSYINLPAMVCAGSYFMALGCLLSFVTGLFSLEAMLLDSCICFVCTYVSIDDLQYFLWPRRRNERLGTMWSVLSTYIGYWGMKNCYPDDMVLSKAGRNIEVSTVRKGRCPIYAQKILVRVPRFLLQSKA</sequence>
<dbReference type="Proteomes" id="UP001162164">
    <property type="component" value="Unassembled WGS sequence"/>
</dbReference>
<comment type="caution">
    <text evidence="2">The sequence shown here is derived from an EMBL/GenBank/DDBJ whole genome shotgun (WGS) entry which is preliminary data.</text>
</comment>
<evidence type="ECO:0000256" key="1">
    <source>
        <dbReference type="SAM" id="Phobius"/>
    </source>
</evidence>
<keyword evidence="1" id="KW-1133">Transmembrane helix</keyword>
<evidence type="ECO:0000313" key="2">
    <source>
        <dbReference type="EMBL" id="KAJ8980140.1"/>
    </source>
</evidence>
<gene>
    <name evidence="2" type="ORF">NQ317_014634</name>
</gene>
<feature type="transmembrane region" description="Helical" evidence="1">
    <location>
        <begin position="101"/>
        <end position="125"/>
    </location>
</feature>
<dbReference type="EMBL" id="JAPWTJ010000283">
    <property type="protein sequence ID" value="KAJ8980140.1"/>
    <property type="molecule type" value="Genomic_DNA"/>
</dbReference>
<proteinExistence type="predicted"/>
<name>A0ABQ9JPG0_9CUCU</name>
<keyword evidence="1" id="KW-0812">Transmembrane</keyword>
<reference evidence="2" key="1">
    <citation type="journal article" date="2023" name="Insect Mol. Biol.">
        <title>Genome sequencing provides insights into the evolution of gene families encoding plant cell wall-degrading enzymes in longhorned beetles.</title>
        <authorList>
            <person name="Shin N.R."/>
            <person name="Okamura Y."/>
            <person name="Kirsch R."/>
            <person name="Pauchet Y."/>
        </authorList>
    </citation>
    <scope>NUCLEOTIDE SEQUENCE</scope>
    <source>
        <strain evidence="2">MMC_N1</strain>
    </source>
</reference>
<organism evidence="2 3">
    <name type="scientific">Molorchus minor</name>
    <dbReference type="NCBI Taxonomy" id="1323400"/>
    <lineage>
        <taxon>Eukaryota</taxon>
        <taxon>Metazoa</taxon>
        <taxon>Ecdysozoa</taxon>
        <taxon>Arthropoda</taxon>
        <taxon>Hexapoda</taxon>
        <taxon>Insecta</taxon>
        <taxon>Pterygota</taxon>
        <taxon>Neoptera</taxon>
        <taxon>Endopterygota</taxon>
        <taxon>Coleoptera</taxon>
        <taxon>Polyphaga</taxon>
        <taxon>Cucujiformia</taxon>
        <taxon>Chrysomeloidea</taxon>
        <taxon>Cerambycidae</taxon>
        <taxon>Lamiinae</taxon>
        <taxon>Monochamini</taxon>
        <taxon>Molorchus</taxon>
    </lineage>
</organism>
<feature type="transmembrane region" description="Helical" evidence="1">
    <location>
        <begin position="25"/>
        <end position="52"/>
    </location>
</feature>
<evidence type="ECO:0000313" key="3">
    <source>
        <dbReference type="Proteomes" id="UP001162164"/>
    </source>
</evidence>